<proteinExistence type="predicted"/>
<evidence type="ECO:0000313" key="3">
    <source>
        <dbReference type="Proteomes" id="UP000315730"/>
    </source>
</evidence>
<reference evidence="2 3" key="1">
    <citation type="submission" date="2019-06" db="EMBL/GenBank/DDBJ databases">
        <title>Whole genome shotgun sequence of Kocuria varians NBRC 15358.</title>
        <authorList>
            <person name="Hosoyama A."/>
            <person name="Uohara A."/>
            <person name="Ohji S."/>
            <person name="Ichikawa N."/>
        </authorList>
    </citation>
    <scope>NUCLEOTIDE SEQUENCE [LARGE SCALE GENOMIC DNA]</scope>
    <source>
        <strain evidence="2 3">NBRC 15358</strain>
    </source>
</reference>
<feature type="region of interest" description="Disordered" evidence="1">
    <location>
        <begin position="22"/>
        <end position="43"/>
    </location>
</feature>
<comment type="caution">
    <text evidence="2">The sequence shown here is derived from an EMBL/GenBank/DDBJ whole genome shotgun (WGS) entry which is preliminary data.</text>
</comment>
<accession>A0A4Y4D300</accession>
<organism evidence="2 3">
    <name type="scientific">Kocuria varians</name>
    <name type="common">Micrococcus varians</name>
    <dbReference type="NCBI Taxonomy" id="1272"/>
    <lineage>
        <taxon>Bacteria</taxon>
        <taxon>Bacillati</taxon>
        <taxon>Actinomycetota</taxon>
        <taxon>Actinomycetes</taxon>
        <taxon>Micrococcales</taxon>
        <taxon>Micrococcaceae</taxon>
        <taxon>Kocuria</taxon>
    </lineage>
</organism>
<gene>
    <name evidence="2" type="ORF">KVA01_17200</name>
</gene>
<keyword evidence="3" id="KW-1185">Reference proteome</keyword>
<evidence type="ECO:0000313" key="2">
    <source>
        <dbReference type="EMBL" id="GEC99565.1"/>
    </source>
</evidence>
<protein>
    <submittedName>
        <fullName evidence="2">Uncharacterized protein</fullName>
    </submittedName>
</protein>
<dbReference type="EMBL" id="BJNW01000014">
    <property type="protein sequence ID" value="GEC99565.1"/>
    <property type="molecule type" value="Genomic_DNA"/>
</dbReference>
<feature type="compositionally biased region" description="Low complexity" evidence="1">
    <location>
        <begin position="25"/>
        <end position="35"/>
    </location>
</feature>
<dbReference type="Proteomes" id="UP000315730">
    <property type="component" value="Unassembled WGS sequence"/>
</dbReference>
<evidence type="ECO:0000256" key="1">
    <source>
        <dbReference type="SAM" id="MobiDB-lite"/>
    </source>
</evidence>
<name>A0A4Y4D300_KOCVA</name>
<dbReference type="AlphaFoldDB" id="A0A4Y4D300"/>
<sequence>MHRPPRALSLALGSTVFAARGAPTGSSVGASSKGAKTPRYAPQGSNWASLIRVRTSGSPSQVGLSGAKSPTLEHSALLDALNEIAGALSS</sequence>